<keyword evidence="2" id="KW-1185">Reference proteome</keyword>
<evidence type="ECO:0000313" key="1">
    <source>
        <dbReference type="EMBL" id="MCW3783557.1"/>
    </source>
</evidence>
<comment type="caution">
    <text evidence="1">The sequence shown here is derived from an EMBL/GenBank/DDBJ whole genome shotgun (WGS) entry which is preliminary data.</text>
</comment>
<evidence type="ECO:0000313" key="2">
    <source>
        <dbReference type="Proteomes" id="UP001207582"/>
    </source>
</evidence>
<proteinExistence type="predicted"/>
<dbReference type="EMBL" id="JAPDOG010000021">
    <property type="protein sequence ID" value="MCW3783557.1"/>
    <property type="molecule type" value="Genomic_DNA"/>
</dbReference>
<organism evidence="1 2">
    <name type="scientific">Defluviimonas salinarum</name>
    <dbReference type="NCBI Taxonomy" id="2992147"/>
    <lineage>
        <taxon>Bacteria</taxon>
        <taxon>Pseudomonadati</taxon>
        <taxon>Pseudomonadota</taxon>
        <taxon>Alphaproteobacteria</taxon>
        <taxon>Rhodobacterales</taxon>
        <taxon>Paracoccaceae</taxon>
        <taxon>Albidovulum</taxon>
    </lineage>
</organism>
<sequence>MNAAYHRKPVSGLLAFGEGRDERILGETDIALAWTTDEHGACLQKHGLPDLVEAQAARIRPIDPTVQVIVIPWTAIADPVAGPRILEEINACLDISGRVGGIICRLEQIHEDSRIESPAP</sequence>
<gene>
    <name evidence="1" type="ORF">OM960_18620</name>
</gene>
<name>A0ABT3J799_9RHOB</name>
<reference evidence="1 2" key="1">
    <citation type="submission" date="2022-10" db="EMBL/GenBank/DDBJ databases">
        <title>Defluviimonas sp. CAU 1641 isolated from mud.</title>
        <authorList>
            <person name="Kim W."/>
        </authorList>
    </citation>
    <scope>NUCLEOTIDE SEQUENCE [LARGE SCALE GENOMIC DNA]</scope>
    <source>
        <strain evidence="1 2">CAU 1641</strain>
    </source>
</reference>
<protein>
    <submittedName>
        <fullName evidence="1">Uncharacterized protein</fullName>
    </submittedName>
</protein>
<dbReference type="RefSeq" id="WP_264773002.1">
    <property type="nucleotide sequence ID" value="NZ_JAPDOG010000021.1"/>
</dbReference>
<dbReference type="Proteomes" id="UP001207582">
    <property type="component" value="Unassembled WGS sequence"/>
</dbReference>
<accession>A0ABT3J799</accession>